<accession>A0ABS1SX97</accession>
<dbReference type="Proteomes" id="UP000604898">
    <property type="component" value="Unassembled WGS sequence"/>
</dbReference>
<feature type="domain" description="HTH lysR-type" evidence="5">
    <location>
        <begin position="2"/>
        <end position="59"/>
    </location>
</feature>
<organism evidence="6 7">
    <name type="scientific">Shewanella schlegeliana</name>
    <dbReference type="NCBI Taxonomy" id="190308"/>
    <lineage>
        <taxon>Bacteria</taxon>
        <taxon>Pseudomonadati</taxon>
        <taxon>Pseudomonadota</taxon>
        <taxon>Gammaproteobacteria</taxon>
        <taxon>Alteromonadales</taxon>
        <taxon>Shewanellaceae</taxon>
        <taxon>Shewanella</taxon>
    </lineage>
</organism>
<comment type="similarity">
    <text evidence="1">Belongs to the LysR transcriptional regulatory family.</text>
</comment>
<sequence length="298" mass="33931">MLNPIWLHTFKTLIDTGHFTQTAEKLHMTQPGVSQQVKKLEQACGHELIKRFNKQFEITEQGRQVYQYAIESASNEAKLIENLNFDDPYSGLCSLSCSGALALLYYPELLKLQQRHPALSIHLEAAPNHKILEEIADGKIDLGLVTHKPNINQFHSIPIGLEPLCLIFPKDYEDKPLDSNVLNRCGIVKHPDADHYLSLYFDQCESPEFIGLNIETLPTASYVNQLSQILLPVSMGLGFTVLPKSAFDSFFHKERLSVHMPKTAVTEQVYLVHKRNRQLPTRYQILKKLLKHCLSNCD</sequence>
<proteinExistence type="inferred from homology"/>
<dbReference type="PRINTS" id="PR00039">
    <property type="entry name" value="HTHLYSR"/>
</dbReference>
<dbReference type="SUPFAM" id="SSF53850">
    <property type="entry name" value="Periplasmic binding protein-like II"/>
    <property type="match status" value="1"/>
</dbReference>
<dbReference type="InterPro" id="IPR036388">
    <property type="entry name" value="WH-like_DNA-bd_sf"/>
</dbReference>
<dbReference type="Gene3D" id="1.10.10.10">
    <property type="entry name" value="Winged helix-like DNA-binding domain superfamily/Winged helix DNA-binding domain"/>
    <property type="match status" value="1"/>
</dbReference>
<dbReference type="InterPro" id="IPR036390">
    <property type="entry name" value="WH_DNA-bd_sf"/>
</dbReference>
<dbReference type="RefSeq" id="WP_202721408.1">
    <property type="nucleotide sequence ID" value="NZ_BPEX01000008.1"/>
</dbReference>
<keyword evidence="4" id="KW-0804">Transcription</keyword>
<keyword evidence="7" id="KW-1185">Reference proteome</keyword>
<evidence type="ECO:0000313" key="7">
    <source>
        <dbReference type="Proteomes" id="UP000604898"/>
    </source>
</evidence>
<dbReference type="PANTHER" id="PTHR30126">
    <property type="entry name" value="HTH-TYPE TRANSCRIPTIONAL REGULATOR"/>
    <property type="match status" value="1"/>
</dbReference>
<dbReference type="SUPFAM" id="SSF46785">
    <property type="entry name" value="Winged helix' DNA-binding domain"/>
    <property type="match status" value="1"/>
</dbReference>
<evidence type="ECO:0000259" key="5">
    <source>
        <dbReference type="PROSITE" id="PS50931"/>
    </source>
</evidence>
<dbReference type="Pfam" id="PF03466">
    <property type="entry name" value="LysR_substrate"/>
    <property type="match status" value="1"/>
</dbReference>
<keyword evidence="2" id="KW-0805">Transcription regulation</keyword>
<evidence type="ECO:0000256" key="4">
    <source>
        <dbReference type="ARBA" id="ARBA00023163"/>
    </source>
</evidence>
<dbReference type="InterPro" id="IPR000847">
    <property type="entry name" value="LysR_HTH_N"/>
</dbReference>
<reference evidence="6 7" key="1">
    <citation type="submission" date="2021-01" db="EMBL/GenBank/DDBJ databases">
        <title>Genome sequence of Shewanella schlegeliana JCM 11561.</title>
        <authorList>
            <person name="Zhang H."/>
            <person name="Li C."/>
        </authorList>
    </citation>
    <scope>NUCLEOTIDE SEQUENCE [LARGE SCALE GENOMIC DNA]</scope>
    <source>
        <strain evidence="6 7">JCM 11561</strain>
    </source>
</reference>
<dbReference type="EMBL" id="JAESVD010000004">
    <property type="protein sequence ID" value="MBL4913132.1"/>
    <property type="molecule type" value="Genomic_DNA"/>
</dbReference>
<protein>
    <submittedName>
        <fullName evidence="6">LysR family transcriptional regulator</fullName>
    </submittedName>
</protein>
<name>A0ABS1SX97_9GAMM</name>
<evidence type="ECO:0000256" key="3">
    <source>
        <dbReference type="ARBA" id="ARBA00023125"/>
    </source>
</evidence>
<evidence type="ECO:0000256" key="2">
    <source>
        <dbReference type="ARBA" id="ARBA00023015"/>
    </source>
</evidence>
<gene>
    <name evidence="6" type="ORF">JMA39_08260</name>
</gene>
<dbReference type="PROSITE" id="PS50931">
    <property type="entry name" value="HTH_LYSR"/>
    <property type="match status" value="1"/>
</dbReference>
<dbReference type="Pfam" id="PF00126">
    <property type="entry name" value="HTH_1"/>
    <property type="match status" value="1"/>
</dbReference>
<comment type="caution">
    <text evidence="6">The sequence shown here is derived from an EMBL/GenBank/DDBJ whole genome shotgun (WGS) entry which is preliminary data.</text>
</comment>
<dbReference type="PANTHER" id="PTHR30126:SF99">
    <property type="entry name" value="TRANSCRIPTIONAL REGULATOR LYSR FAMILY"/>
    <property type="match status" value="1"/>
</dbReference>
<dbReference type="InterPro" id="IPR005119">
    <property type="entry name" value="LysR_subst-bd"/>
</dbReference>
<evidence type="ECO:0000313" key="6">
    <source>
        <dbReference type="EMBL" id="MBL4913132.1"/>
    </source>
</evidence>
<evidence type="ECO:0000256" key="1">
    <source>
        <dbReference type="ARBA" id="ARBA00009437"/>
    </source>
</evidence>
<dbReference type="CDD" id="cd05466">
    <property type="entry name" value="PBP2_LTTR_substrate"/>
    <property type="match status" value="1"/>
</dbReference>
<keyword evidence="3" id="KW-0238">DNA-binding</keyword>
<dbReference type="Gene3D" id="3.40.190.10">
    <property type="entry name" value="Periplasmic binding protein-like II"/>
    <property type="match status" value="2"/>
</dbReference>